<dbReference type="EMBL" id="KZ819940">
    <property type="protein sequence ID" value="PWN50357.1"/>
    <property type="molecule type" value="Genomic_DNA"/>
</dbReference>
<proteinExistence type="predicted"/>
<sequence>MGFVVSLAESWCGSGCVHDPITTLSADPPKLWSGPLPARTVTATTTTANCCTVQVWMDAAVGSLPLSLSPSPLPFALSSPTAHRRQTEVIGVWGSRPSRARDGVGQVRILVDVLGPVVTLTAFVFRLGLGLGLGFDCLGGGDETQESISKMGGCGVHIRTPKMLGGNPAFTARG</sequence>
<name>A0ACD0NWZ2_9BASI</name>
<evidence type="ECO:0000313" key="1">
    <source>
        <dbReference type="EMBL" id="PWN50357.1"/>
    </source>
</evidence>
<keyword evidence="2" id="KW-1185">Reference proteome</keyword>
<evidence type="ECO:0000313" key="2">
    <source>
        <dbReference type="Proteomes" id="UP000245626"/>
    </source>
</evidence>
<protein>
    <submittedName>
        <fullName evidence="1">Uncharacterized protein</fullName>
    </submittedName>
</protein>
<organism evidence="1 2">
    <name type="scientific">Violaceomyces palustris</name>
    <dbReference type="NCBI Taxonomy" id="1673888"/>
    <lineage>
        <taxon>Eukaryota</taxon>
        <taxon>Fungi</taxon>
        <taxon>Dikarya</taxon>
        <taxon>Basidiomycota</taxon>
        <taxon>Ustilaginomycotina</taxon>
        <taxon>Ustilaginomycetes</taxon>
        <taxon>Violaceomycetales</taxon>
        <taxon>Violaceomycetaceae</taxon>
        <taxon>Violaceomyces</taxon>
    </lineage>
</organism>
<dbReference type="Proteomes" id="UP000245626">
    <property type="component" value="Unassembled WGS sequence"/>
</dbReference>
<gene>
    <name evidence="1" type="ORF">IE53DRAFT_98813</name>
</gene>
<reference evidence="1 2" key="1">
    <citation type="journal article" date="2018" name="Mol. Biol. Evol.">
        <title>Broad Genomic Sampling Reveals a Smut Pathogenic Ancestry of the Fungal Clade Ustilaginomycotina.</title>
        <authorList>
            <person name="Kijpornyongpan T."/>
            <person name="Mondo S.J."/>
            <person name="Barry K."/>
            <person name="Sandor L."/>
            <person name="Lee J."/>
            <person name="Lipzen A."/>
            <person name="Pangilinan J."/>
            <person name="LaButti K."/>
            <person name="Hainaut M."/>
            <person name="Henrissat B."/>
            <person name="Grigoriev I.V."/>
            <person name="Spatafora J.W."/>
            <person name="Aime M.C."/>
        </authorList>
    </citation>
    <scope>NUCLEOTIDE SEQUENCE [LARGE SCALE GENOMIC DNA]</scope>
    <source>
        <strain evidence="1 2">SA 807</strain>
    </source>
</reference>
<accession>A0ACD0NWZ2</accession>